<evidence type="ECO:0008006" key="2">
    <source>
        <dbReference type="Google" id="ProtNLM"/>
    </source>
</evidence>
<gene>
    <name evidence="1" type="ORF">METZ01_LOCUS492484</name>
</gene>
<dbReference type="InterPro" id="IPR011011">
    <property type="entry name" value="Znf_FYVE_PHD"/>
</dbReference>
<proteinExistence type="predicted"/>
<dbReference type="AlphaFoldDB" id="A0A383D5Q2"/>
<evidence type="ECO:0000313" key="1">
    <source>
        <dbReference type="EMBL" id="SVE39630.1"/>
    </source>
</evidence>
<protein>
    <recommendedName>
        <fullName evidence="2">Phorbol-ester/DAG-type domain-containing protein</fullName>
    </recommendedName>
</protein>
<sequence>MVIDPLKVHPKEAAKDYSLVKALVKYLEQERVALHRIAEAMGRMPPLQRESDAAGMIEKILASRQKKLIEAQQHLQPLVKQARRRANAAGMTTSGRKRTGAELKEQRTGVKFGSATCVDCEKVLKRGNRVATCNHCNIKFHTACISPMFLCGQCNADLSQFQAVY</sequence>
<reference evidence="1" key="1">
    <citation type="submission" date="2018-05" db="EMBL/GenBank/DDBJ databases">
        <authorList>
            <person name="Lanie J.A."/>
            <person name="Ng W.-L."/>
            <person name="Kazmierczak K.M."/>
            <person name="Andrzejewski T.M."/>
            <person name="Davidsen T.M."/>
            <person name="Wayne K.J."/>
            <person name="Tettelin H."/>
            <person name="Glass J.I."/>
            <person name="Rusch D."/>
            <person name="Podicherti R."/>
            <person name="Tsui H.-C.T."/>
            <person name="Winkler M.E."/>
        </authorList>
    </citation>
    <scope>NUCLEOTIDE SEQUENCE</scope>
</reference>
<dbReference type="EMBL" id="UINC01214408">
    <property type="protein sequence ID" value="SVE39630.1"/>
    <property type="molecule type" value="Genomic_DNA"/>
</dbReference>
<dbReference type="CDD" id="cd15489">
    <property type="entry name" value="PHD_SF"/>
    <property type="match status" value="1"/>
</dbReference>
<organism evidence="1">
    <name type="scientific">marine metagenome</name>
    <dbReference type="NCBI Taxonomy" id="408172"/>
    <lineage>
        <taxon>unclassified sequences</taxon>
        <taxon>metagenomes</taxon>
        <taxon>ecological metagenomes</taxon>
    </lineage>
</organism>
<dbReference type="SUPFAM" id="SSF57903">
    <property type="entry name" value="FYVE/PHD zinc finger"/>
    <property type="match status" value="1"/>
</dbReference>
<accession>A0A383D5Q2</accession>
<name>A0A383D5Q2_9ZZZZ</name>